<evidence type="ECO:0000313" key="4">
    <source>
        <dbReference type="Proteomes" id="UP000825002"/>
    </source>
</evidence>
<proteinExistence type="predicted"/>
<feature type="signal peptide" evidence="2">
    <location>
        <begin position="1"/>
        <end position="15"/>
    </location>
</feature>
<comment type="caution">
    <text evidence="3">The sequence shown here is derived from an EMBL/GenBank/DDBJ whole genome shotgun (WGS) entry which is preliminary data.</text>
</comment>
<feature type="chain" id="PRO_5047087677" evidence="2">
    <location>
        <begin position="16"/>
        <end position="161"/>
    </location>
</feature>
<feature type="region of interest" description="Disordered" evidence="1">
    <location>
        <begin position="131"/>
        <end position="161"/>
    </location>
</feature>
<protein>
    <submittedName>
        <fullName evidence="3">Uncharacterized protein</fullName>
    </submittedName>
</protein>
<dbReference type="Proteomes" id="UP000825002">
    <property type="component" value="Unassembled WGS sequence"/>
</dbReference>
<sequence length="161" mass="18157">MKLIVIALVATFVLAEFTVHVKAQYEECHWECILLGCDFYGDCDYDCYEVCDEYWSEGGAPHLPDHEHRKLASDDPTSRLEAIKAAAGKRKAPIRMSLKRGQNVTSRDAAPQMQSMRSIAVWQSRCQDTASESRELATKTHDNNHDGGQFASLVPTLKRNR</sequence>
<keyword evidence="4" id="KW-1185">Reference proteome</keyword>
<evidence type="ECO:0000256" key="2">
    <source>
        <dbReference type="SAM" id="SignalP"/>
    </source>
</evidence>
<accession>A0ABQ7SBD5</accession>
<name>A0ABQ7SBD5_9ACAR</name>
<feature type="compositionally biased region" description="Basic and acidic residues" evidence="1">
    <location>
        <begin position="131"/>
        <end position="145"/>
    </location>
</feature>
<keyword evidence="2" id="KW-0732">Signal</keyword>
<reference evidence="3 4" key="1">
    <citation type="submission" date="2020-10" db="EMBL/GenBank/DDBJ databases">
        <authorList>
            <person name="Klimov P.B."/>
            <person name="Dyachkov S.M."/>
            <person name="Chetverikov P.E."/>
        </authorList>
    </citation>
    <scope>NUCLEOTIDE SEQUENCE [LARGE SCALE GENOMIC DNA]</scope>
    <source>
        <strain evidence="3">BMOC 18-1129-001#AD2665</strain>
        <tissue evidence="3">Entire mites</tissue>
    </source>
</reference>
<evidence type="ECO:0000313" key="3">
    <source>
        <dbReference type="EMBL" id="KAG9510730.1"/>
    </source>
</evidence>
<dbReference type="EMBL" id="JAIFTH010000085">
    <property type="protein sequence ID" value="KAG9510730.1"/>
    <property type="molecule type" value="Genomic_DNA"/>
</dbReference>
<organism evidence="3 4">
    <name type="scientific">Fragariocoptes setiger</name>
    <dbReference type="NCBI Taxonomy" id="1670756"/>
    <lineage>
        <taxon>Eukaryota</taxon>
        <taxon>Metazoa</taxon>
        <taxon>Ecdysozoa</taxon>
        <taxon>Arthropoda</taxon>
        <taxon>Chelicerata</taxon>
        <taxon>Arachnida</taxon>
        <taxon>Acari</taxon>
        <taxon>Acariformes</taxon>
        <taxon>Trombidiformes</taxon>
        <taxon>Prostigmata</taxon>
        <taxon>Eupodina</taxon>
        <taxon>Eriophyoidea</taxon>
        <taxon>Phytoptidae</taxon>
        <taxon>Fragariocoptes</taxon>
    </lineage>
</organism>
<evidence type="ECO:0000256" key="1">
    <source>
        <dbReference type="SAM" id="MobiDB-lite"/>
    </source>
</evidence>
<gene>
    <name evidence="3" type="ORF">GZH46_00710</name>
</gene>